<accession>A0A8J8P8R9</accession>
<dbReference type="SUPFAM" id="SSF116734">
    <property type="entry name" value="DNA methylase specificity domain"/>
    <property type="match status" value="2"/>
</dbReference>
<dbReference type="PANTHER" id="PTHR30408:SF12">
    <property type="entry name" value="TYPE I RESTRICTION ENZYME MJAVIII SPECIFICITY SUBUNIT"/>
    <property type="match status" value="1"/>
</dbReference>
<dbReference type="AlphaFoldDB" id="A0A8J8P8R9"/>
<protein>
    <submittedName>
        <fullName evidence="6">Restriction endonuclease subunit S</fullName>
    </submittedName>
</protein>
<dbReference type="Pfam" id="PF01420">
    <property type="entry name" value="Methylase_S"/>
    <property type="match status" value="2"/>
</dbReference>
<dbReference type="GO" id="GO:0009307">
    <property type="term" value="P:DNA restriction-modification system"/>
    <property type="evidence" value="ECO:0007669"/>
    <property type="project" value="UniProtKB-KW"/>
</dbReference>
<keyword evidence="3" id="KW-0238">DNA-binding</keyword>
<proteinExistence type="inferred from homology"/>
<dbReference type="InterPro" id="IPR044946">
    <property type="entry name" value="Restrct_endonuc_typeI_TRD_sf"/>
</dbReference>
<feature type="domain" description="Type I restriction modification DNA specificity" evidence="5">
    <location>
        <begin position="21"/>
        <end position="193"/>
    </location>
</feature>
<dbReference type="Gene3D" id="3.90.220.20">
    <property type="entry name" value="DNA methylase specificity domains"/>
    <property type="match status" value="2"/>
</dbReference>
<feature type="region of interest" description="Disordered" evidence="4">
    <location>
        <begin position="1"/>
        <end position="23"/>
    </location>
</feature>
<dbReference type="Gene3D" id="1.10.287.1120">
    <property type="entry name" value="Bipartite methylase S protein"/>
    <property type="match status" value="1"/>
</dbReference>
<keyword evidence="7" id="KW-1185">Reference proteome</keyword>
<comment type="caution">
    <text evidence="6">The sequence shown here is derived from an EMBL/GenBank/DDBJ whole genome shotgun (WGS) entry which is preliminary data.</text>
</comment>
<sequence length="434" mass="48967">MTSEQAEISDLEEASSKAEKEEYNSVNLSEVIEPILGKTPKRQNDDYWGGDIKWASAKDISQNNTRKIRRTAEKITVAGKEASNAKIMPEGTLVVVARGSVGKSAQLGEPMAFNQTCYGLEADNNRLINDFLYYAWQYKFNQIQAVTHGTIFDTITMASFEDIQIPLPNIEEQKRISEVLTNFDDKIENNIKNNRELEDIVQTIFESWFVDFDPYVDFKKCDIGEIPKDFEVVEVSDLCNNIRNGGTPKRSNEEYWGGEISWVKTGELNGEVITETEEKITKKGLEDNNCNIVGENTVLVALYGASVGNIGLTKIPATFNQACCSLEAKENIGFGFLFQTLKHLKPKLKQLSRGSAQQNISQGIIKEQKVALPPEEDLKKFRERVHPFYEMMKINKNQSRVLSEIRETLLPKLMSGEIRVNDINLGNVEVDSEA</sequence>
<feature type="domain" description="Type I restriction modification DNA specificity" evidence="5">
    <location>
        <begin position="227"/>
        <end position="399"/>
    </location>
</feature>
<organism evidence="6 7">
    <name type="scientific">Halonotius terrestris</name>
    <dbReference type="NCBI Taxonomy" id="2487750"/>
    <lineage>
        <taxon>Archaea</taxon>
        <taxon>Methanobacteriati</taxon>
        <taxon>Methanobacteriota</taxon>
        <taxon>Stenosarchaea group</taxon>
        <taxon>Halobacteria</taxon>
        <taxon>Halobacteriales</taxon>
        <taxon>Haloferacaceae</taxon>
        <taxon>Halonotius</taxon>
    </lineage>
</organism>
<dbReference type="OrthoDB" id="214860at2157"/>
<evidence type="ECO:0000313" key="7">
    <source>
        <dbReference type="Proteomes" id="UP000705823"/>
    </source>
</evidence>
<gene>
    <name evidence="6" type="ORF">EGH24_06090</name>
</gene>
<dbReference type="EMBL" id="RKLU01000002">
    <property type="protein sequence ID" value="TQQ83000.1"/>
    <property type="molecule type" value="Genomic_DNA"/>
</dbReference>
<dbReference type="GO" id="GO:0004519">
    <property type="term" value="F:endonuclease activity"/>
    <property type="evidence" value="ECO:0007669"/>
    <property type="project" value="UniProtKB-KW"/>
</dbReference>
<keyword evidence="6" id="KW-0255">Endonuclease</keyword>
<dbReference type="InterPro" id="IPR052021">
    <property type="entry name" value="Type-I_RS_S_subunit"/>
</dbReference>
<evidence type="ECO:0000259" key="5">
    <source>
        <dbReference type="Pfam" id="PF01420"/>
    </source>
</evidence>
<dbReference type="RefSeq" id="WP_142979264.1">
    <property type="nucleotide sequence ID" value="NZ_RKLU01000002.1"/>
</dbReference>
<dbReference type="Proteomes" id="UP000705823">
    <property type="component" value="Unassembled WGS sequence"/>
</dbReference>
<dbReference type="InterPro" id="IPR000055">
    <property type="entry name" value="Restrct_endonuc_typeI_TRD"/>
</dbReference>
<keyword evidence="6" id="KW-0378">Hydrolase</keyword>
<keyword evidence="2" id="KW-0680">Restriction system</keyword>
<evidence type="ECO:0000256" key="3">
    <source>
        <dbReference type="ARBA" id="ARBA00023125"/>
    </source>
</evidence>
<name>A0A8J8P8R9_9EURY</name>
<reference evidence="6" key="1">
    <citation type="submission" date="2019-02" db="EMBL/GenBank/DDBJ databases">
        <title>Halonotius sp. a new haloarchaeum isolated from saline soil.</title>
        <authorList>
            <person name="Duran-Viseras A."/>
            <person name="Sanchez-Porro C."/>
            <person name="Ventosa A."/>
        </authorList>
    </citation>
    <scope>NUCLEOTIDE SEQUENCE</scope>
    <source>
        <strain evidence="6">F15B</strain>
    </source>
</reference>
<evidence type="ECO:0000256" key="1">
    <source>
        <dbReference type="ARBA" id="ARBA00010923"/>
    </source>
</evidence>
<dbReference type="GO" id="GO:0003677">
    <property type="term" value="F:DNA binding"/>
    <property type="evidence" value="ECO:0007669"/>
    <property type="project" value="UniProtKB-KW"/>
</dbReference>
<keyword evidence="6" id="KW-0540">Nuclease</keyword>
<evidence type="ECO:0000256" key="4">
    <source>
        <dbReference type="SAM" id="MobiDB-lite"/>
    </source>
</evidence>
<evidence type="ECO:0000313" key="6">
    <source>
        <dbReference type="EMBL" id="TQQ83000.1"/>
    </source>
</evidence>
<feature type="compositionally biased region" description="Basic and acidic residues" evidence="4">
    <location>
        <begin position="14"/>
        <end position="23"/>
    </location>
</feature>
<evidence type="ECO:0000256" key="2">
    <source>
        <dbReference type="ARBA" id="ARBA00022747"/>
    </source>
</evidence>
<comment type="similarity">
    <text evidence="1">Belongs to the type-I restriction system S methylase family.</text>
</comment>
<dbReference type="PANTHER" id="PTHR30408">
    <property type="entry name" value="TYPE-1 RESTRICTION ENZYME ECOKI SPECIFICITY PROTEIN"/>
    <property type="match status" value="1"/>
</dbReference>
<dbReference type="CDD" id="cd17243">
    <property type="entry name" value="RMtype1_S_AchA6I-TRD2-CR2_like"/>
    <property type="match status" value="1"/>
</dbReference>